<accession>A0ABR4PU61</accession>
<evidence type="ECO:0000256" key="1">
    <source>
        <dbReference type="ARBA" id="ARBA00023604"/>
    </source>
</evidence>
<organism evidence="2 3">
    <name type="scientific">Phlyctema vagabunda</name>
    <dbReference type="NCBI Taxonomy" id="108571"/>
    <lineage>
        <taxon>Eukaryota</taxon>
        <taxon>Fungi</taxon>
        <taxon>Dikarya</taxon>
        <taxon>Ascomycota</taxon>
        <taxon>Pezizomycotina</taxon>
        <taxon>Leotiomycetes</taxon>
        <taxon>Helotiales</taxon>
        <taxon>Dermateaceae</taxon>
        <taxon>Phlyctema</taxon>
    </lineage>
</organism>
<protein>
    <submittedName>
        <fullName evidence="2">Uncharacterized protein</fullName>
    </submittedName>
</protein>
<sequence>MFSRVRTTMNFLAREELYKYEKPYLLIFEPPEGFPRTNIRLDKRKDVILEDIRGREDKFSLAQHGFQLLKIESSLRAQDFEDDQQVTSTYLPEVAEALRKLLNASRVQVFEHLLRKTHEIFPVSTGEPYKYNQPTSIAHIDITTEGTEAMVNQLNTDNAAELLNNGVLCVNVWKPLSEPVLDWPLGLCDARSVELKDLCPGDLVYDDYAVENLQVHYNADQKWYFTSEQTADEAWVFVQSSCGANVARGGYTPHSSFPMPMGDKSYRRESIETRCLVYM</sequence>
<keyword evidence="3" id="KW-1185">Reference proteome</keyword>
<name>A0ABR4PU61_9HELO</name>
<dbReference type="Proteomes" id="UP001629113">
    <property type="component" value="Unassembled WGS sequence"/>
</dbReference>
<gene>
    <name evidence="2" type="ORF">PVAG01_00313</name>
</gene>
<dbReference type="EMBL" id="JBFCZG010000001">
    <property type="protein sequence ID" value="KAL3426804.1"/>
    <property type="molecule type" value="Genomic_DNA"/>
</dbReference>
<proteinExistence type="inferred from homology"/>
<dbReference type="NCBIfam" id="NF041278">
    <property type="entry name" value="CmcJ_NvfI_EfuI"/>
    <property type="match status" value="1"/>
</dbReference>
<dbReference type="InterPro" id="IPR044053">
    <property type="entry name" value="AsaB-like"/>
</dbReference>
<evidence type="ECO:0000313" key="2">
    <source>
        <dbReference type="EMBL" id="KAL3426804.1"/>
    </source>
</evidence>
<evidence type="ECO:0000313" key="3">
    <source>
        <dbReference type="Proteomes" id="UP001629113"/>
    </source>
</evidence>
<dbReference type="PANTHER" id="PTHR34598:SF3">
    <property type="entry name" value="OXIDOREDUCTASE AN1597"/>
    <property type="match status" value="1"/>
</dbReference>
<comment type="similarity">
    <text evidence="1">Belongs to the asaB hydroxylase/desaturase family.</text>
</comment>
<comment type="caution">
    <text evidence="2">The sequence shown here is derived from an EMBL/GenBank/DDBJ whole genome shotgun (WGS) entry which is preliminary data.</text>
</comment>
<dbReference type="PANTHER" id="PTHR34598">
    <property type="entry name" value="BLL6449 PROTEIN"/>
    <property type="match status" value="1"/>
</dbReference>
<reference evidence="2 3" key="1">
    <citation type="submission" date="2024-06" db="EMBL/GenBank/DDBJ databases">
        <title>Complete genome of Phlyctema vagabunda strain 19-DSS-EL-015.</title>
        <authorList>
            <person name="Fiorenzani C."/>
        </authorList>
    </citation>
    <scope>NUCLEOTIDE SEQUENCE [LARGE SCALE GENOMIC DNA]</scope>
    <source>
        <strain evidence="2 3">19-DSS-EL-015</strain>
    </source>
</reference>